<comment type="caution">
    <text evidence="1">The sequence shown here is derived from an EMBL/GenBank/DDBJ whole genome shotgun (WGS) entry which is preliminary data.</text>
</comment>
<dbReference type="EMBL" id="JARKHS020029411">
    <property type="protein sequence ID" value="KAK8763341.1"/>
    <property type="molecule type" value="Genomic_DNA"/>
</dbReference>
<sequence length="122" mass="13592">MLRRIKNGASSKIRESELSVVVYQQHEVVTFTIGIIDWNNDQRLMLTSALCVIFRSRRFALAGYGKEAVKGENALSLQDAYQLQTGVRCSGEKRNCCCRCTWSGGPAKKHLLLSLQQPGTEG</sequence>
<reference evidence="1 2" key="1">
    <citation type="journal article" date="2023" name="Arcadia Sci">
        <title>De novo assembly of a long-read Amblyomma americanum tick genome.</title>
        <authorList>
            <person name="Chou S."/>
            <person name="Poskanzer K.E."/>
            <person name="Rollins M."/>
            <person name="Thuy-Boun P.S."/>
        </authorList>
    </citation>
    <scope>NUCLEOTIDE SEQUENCE [LARGE SCALE GENOMIC DNA]</scope>
    <source>
        <strain evidence="1">F_SG_1</strain>
        <tissue evidence="1">Salivary glands</tissue>
    </source>
</reference>
<proteinExistence type="predicted"/>
<gene>
    <name evidence="1" type="ORF">V5799_034049</name>
</gene>
<dbReference type="AlphaFoldDB" id="A0AAQ4DLK1"/>
<accession>A0AAQ4DLK1</accession>
<protein>
    <submittedName>
        <fullName evidence="1">Uncharacterized protein</fullName>
    </submittedName>
</protein>
<dbReference type="Proteomes" id="UP001321473">
    <property type="component" value="Unassembled WGS sequence"/>
</dbReference>
<evidence type="ECO:0000313" key="1">
    <source>
        <dbReference type="EMBL" id="KAK8763341.1"/>
    </source>
</evidence>
<evidence type="ECO:0000313" key="2">
    <source>
        <dbReference type="Proteomes" id="UP001321473"/>
    </source>
</evidence>
<keyword evidence="2" id="KW-1185">Reference proteome</keyword>
<organism evidence="1 2">
    <name type="scientific">Amblyomma americanum</name>
    <name type="common">Lone star tick</name>
    <dbReference type="NCBI Taxonomy" id="6943"/>
    <lineage>
        <taxon>Eukaryota</taxon>
        <taxon>Metazoa</taxon>
        <taxon>Ecdysozoa</taxon>
        <taxon>Arthropoda</taxon>
        <taxon>Chelicerata</taxon>
        <taxon>Arachnida</taxon>
        <taxon>Acari</taxon>
        <taxon>Parasitiformes</taxon>
        <taxon>Ixodida</taxon>
        <taxon>Ixodoidea</taxon>
        <taxon>Ixodidae</taxon>
        <taxon>Amblyomminae</taxon>
        <taxon>Amblyomma</taxon>
    </lineage>
</organism>
<name>A0AAQ4DLK1_AMBAM</name>